<proteinExistence type="predicted"/>
<dbReference type="InterPro" id="IPR028098">
    <property type="entry name" value="Glyco_trans_4-like_N"/>
</dbReference>
<name>A0A517MQ06_9BACT</name>
<dbReference type="EC" id="2.4.-.-" evidence="3"/>
<sequence length="347" mass="38213">MVRLMAASHPGVLRCSLVLAGPENSDLIQMIEPLGVPWQRVGKLAVRSLSQAFTNFQPDIVYCFGQIRTLWWARAARRAGIPVVIGAERGSGTRWINRIGRSLDKRTLDGYITNSHTTAGVLKDKIRIRPELVHVIRNGLSIDSGEPPLLNPQWEFGSPTVVCVANIRPMKGQMILLRSVASLRDEFPNLRAVLVGRDLTNGQFAKQAASVGLSDTYTWTGFLPNVRAVLDRGDLFVLPSRLREGLPTSILEAMQAGIPVIGTDVGGVRELIVPGKTGILIEPDNVDALASAIRTMLSAPDTCHRFGEAGRQLVESEFTIERMVEKHCRVFREILDSKNEHSEQINA</sequence>
<keyword evidence="3" id="KW-0328">Glycosyltransferase</keyword>
<dbReference type="KEGG" id="amob:HG15A2_02180"/>
<dbReference type="Pfam" id="PF00534">
    <property type="entry name" value="Glycos_transf_1"/>
    <property type="match status" value="1"/>
</dbReference>
<accession>A0A517MQ06</accession>
<reference evidence="3 4" key="1">
    <citation type="submission" date="2019-02" db="EMBL/GenBank/DDBJ databases">
        <title>Deep-cultivation of Planctomycetes and their phenomic and genomic characterization uncovers novel biology.</title>
        <authorList>
            <person name="Wiegand S."/>
            <person name="Jogler M."/>
            <person name="Boedeker C."/>
            <person name="Pinto D."/>
            <person name="Vollmers J."/>
            <person name="Rivas-Marin E."/>
            <person name="Kohn T."/>
            <person name="Peeters S.H."/>
            <person name="Heuer A."/>
            <person name="Rast P."/>
            <person name="Oberbeckmann S."/>
            <person name="Bunk B."/>
            <person name="Jeske O."/>
            <person name="Meyerdierks A."/>
            <person name="Storesund J.E."/>
            <person name="Kallscheuer N."/>
            <person name="Luecker S."/>
            <person name="Lage O.M."/>
            <person name="Pohl T."/>
            <person name="Merkel B.J."/>
            <person name="Hornburger P."/>
            <person name="Mueller R.-W."/>
            <person name="Bruemmer F."/>
            <person name="Labrenz M."/>
            <person name="Spormann A.M."/>
            <person name="Op den Camp H."/>
            <person name="Overmann J."/>
            <person name="Amann R."/>
            <person name="Jetten M.S.M."/>
            <person name="Mascher T."/>
            <person name="Medema M.H."/>
            <person name="Devos D.P."/>
            <person name="Kaster A.-K."/>
            <person name="Ovreas L."/>
            <person name="Rohde M."/>
            <person name="Galperin M.Y."/>
            <person name="Jogler C."/>
        </authorList>
    </citation>
    <scope>NUCLEOTIDE SEQUENCE [LARGE SCALE GENOMIC DNA]</scope>
    <source>
        <strain evidence="3 4">HG15A2</strain>
    </source>
</reference>
<keyword evidence="4" id="KW-1185">Reference proteome</keyword>
<feature type="domain" description="Glycosyltransferase subfamily 4-like N-terminal" evidence="2">
    <location>
        <begin position="41"/>
        <end position="142"/>
    </location>
</feature>
<feature type="domain" description="Glycosyl transferase family 1" evidence="1">
    <location>
        <begin position="158"/>
        <end position="312"/>
    </location>
</feature>
<dbReference type="Pfam" id="PF13439">
    <property type="entry name" value="Glyco_transf_4"/>
    <property type="match status" value="1"/>
</dbReference>
<dbReference type="Proteomes" id="UP000319852">
    <property type="component" value="Chromosome"/>
</dbReference>
<dbReference type="GO" id="GO:0016757">
    <property type="term" value="F:glycosyltransferase activity"/>
    <property type="evidence" value="ECO:0007669"/>
    <property type="project" value="UniProtKB-KW"/>
</dbReference>
<evidence type="ECO:0000259" key="2">
    <source>
        <dbReference type="Pfam" id="PF13439"/>
    </source>
</evidence>
<dbReference type="CDD" id="cd03801">
    <property type="entry name" value="GT4_PimA-like"/>
    <property type="match status" value="1"/>
</dbReference>
<gene>
    <name evidence="3" type="primary">epsD</name>
    <name evidence="3" type="ORF">HG15A2_02180</name>
</gene>
<dbReference type="InterPro" id="IPR001296">
    <property type="entry name" value="Glyco_trans_1"/>
</dbReference>
<dbReference type="SUPFAM" id="SSF53756">
    <property type="entry name" value="UDP-Glycosyltransferase/glycogen phosphorylase"/>
    <property type="match status" value="1"/>
</dbReference>
<dbReference type="AlphaFoldDB" id="A0A517MQ06"/>
<keyword evidence="3" id="KW-0808">Transferase</keyword>
<organism evidence="3 4">
    <name type="scientific">Adhaeretor mobilis</name>
    <dbReference type="NCBI Taxonomy" id="1930276"/>
    <lineage>
        <taxon>Bacteria</taxon>
        <taxon>Pseudomonadati</taxon>
        <taxon>Planctomycetota</taxon>
        <taxon>Planctomycetia</taxon>
        <taxon>Pirellulales</taxon>
        <taxon>Lacipirellulaceae</taxon>
        <taxon>Adhaeretor</taxon>
    </lineage>
</organism>
<dbReference type="Gene3D" id="3.40.50.2000">
    <property type="entry name" value="Glycogen Phosphorylase B"/>
    <property type="match status" value="2"/>
</dbReference>
<evidence type="ECO:0000313" key="3">
    <source>
        <dbReference type="EMBL" id="QDS96959.1"/>
    </source>
</evidence>
<dbReference type="PANTHER" id="PTHR12526">
    <property type="entry name" value="GLYCOSYLTRANSFERASE"/>
    <property type="match status" value="1"/>
</dbReference>
<evidence type="ECO:0000259" key="1">
    <source>
        <dbReference type="Pfam" id="PF00534"/>
    </source>
</evidence>
<evidence type="ECO:0000313" key="4">
    <source>
        <dbReference type="Proteomes" id="UP000319852"/>
    </source>
</evidence>
<protein>
    <submittedName>
        <fullName evidence="3">Glycosyltransferase EpsD</fullName>
        <ecNumber evidence="3">2.4.-.-</ecNumber>
    </submittedName>
</protein>
<dbReference type="EMBL" id="CP036263">
    <property type="protein sequence ID" value="QDS96959.1"/>
    <property type="molecule type" value="Genomic_DNA"/>
</dbReference>